<evidence type="ECO:0000313" key="7">
    <source>
        <dbReference type="EMBL" id="SMC75229.1"/>
    </source>
</evidence>
<dbReference type="STRING" id="1434700.SAMN06296427_10751"/>
<keyword evidence="3 5" id="KW-1133">Transmembrane helix</keyword>
<evidence type="ECO:0000256" key="2">
    <source>
        <dbReference type="ARBA" id="ARBA00022692"/>
    </source>
</evidence>
<reference evidence="7 8" key="1">
    <citation type="submission" date="2017-04" db="EMBL/GenBank/DDBJ databases">
        <authorList>
            <person name="Afonso C.L."/>
            <person name="Miller P.J."/>
            <person name="Scott M.A."/>
            <person name="Spackman E."/>
            <person name="Goraichik I."/>
            <person name="Dimitrov K.M."/>
            <person name="Suarez D.L."/>
            <person name="Swayne D.E."/>
        </authorList>
    </citation>
    <scope>NUCLEOTIDE SEQUENCE [LARGE SCALE GENOMIC DNA]</scope>
    <source>
        <strain evidence="7 8">CGMCC 1.12708</strain>
    </source>
</reference>
<feature type="domain" description="RDD" evidence="6">
    <location>
        <begin position="9"/>
        <end position="134"/>
    </location>
</feature>
<name>A0A1W2BQJ3_9FLAO</name>
<feature type="transmembrane region" description="Helical" evidence="5">
    <location>
        <begin position="14"/>
        <end position="35"/>
    </location>
</feature>
<dbReference type="AlphaFoldDB" id="A0A1W2BQJ3"/>
<protein>
    <submittedName>
        <fullName evidence="7">Uncharacterized membrane protein YckC, RDD family</fullName>
    </submittedName>
</protein>
<dbReference type="GO" id="GO:0016020">
    <property type="term" value="C:membrane"/>
    <property type="evidence" value="ECO:0007669"/>
    <property type="project" value="UniProtKB-SubCell"/>
</dbReference>
<evidence type="ECO:0000313" key="8">
    <source>
        <dbReference type="Proteomes" id="UP000192393"/>
    </source>
</evidence>
<feature type="transmembrane region" description="Helical" evidence="5">
    <location>
        <begin position="55"/>
        <end position="80"/>
    </location>
</feature>
<proteinExistence type="predicted"/>
<evidence type="ECO:0000256" key="4">
    <source>
        <dbReference type="ARBA" id="ARBA00023136"/>
    </source>
</evidence>
<dbReference type="InterPro" id="IPR010432">
    <property type="entry name" value="RDD"/>
</dbReference>
<evidence type="ECO:0000259" key="6">
    <source>
        <dbReference type="Pfam" id="PF06271"/>
    </source>
</evidence>
<dbReference type="PANTHER" id="PTHR38480">
    <property type="entry name" value="SLR0254 PROTEIN"/>
    <property type="match status" value="1"/>
</dbReference>
<dbReference type="PANTHER" id="PTHR38480:SF1">
    <property type="entry name" value="SLR0254 PROTEIN"/>
    <property type="match status" value="1"/>
</dbReference>
<comment type="subcellular location">
    <subcellularLocation>
        <location evidence="1">Membrane</location>
        <topology evidence="1">Multi-pass membrane protein</topology>
    </subcellularLocation>
</comment>
<evidence type="ECO:0000256" key="3">
    <source>
        <dbReference type="ARBA" id="ARBA00022989"/>
    </source>
</evidence>
<accession>A0A1W2BQJ3</accession>
<dbReference type="Pfam" id="PF06271">
    <property type="entry name" value="RDD"/>
    <property type="match status" value="1"/>
</dbReference>
<dbReference type="RefSeq" id="WP_084017739.1">
    <property type="nucleotide sequence ID" value="NZ_FWXS01000007.1"/>
</dbReference>
<gene>
    <name evidence="7" type="ORF">SAMN06296427_10751</name>
</gene>
<keyword evidence="2 5" id="KW-0812">Transmembrane</keyword>
<dbReference type="OrthoDB" id="200257at2"/>
<keyword evidence="4 5" id="KW-0472">Membrane</keyword>
<organism evidence="7 8">
    <name type="scientific">Moheibacter sediminis</name>
    <dbReference type="NCBI Taxonomy" id="1434700"/>
    <lineage>
        <taxon>Bacteria</taxon>
        <taxon>Pseudomonadati</taxon>
        <taxon>Bacteroidota</taxon>
        <taxon>Flavobacteriia</taxon>
        <taxon>Flavobacteriales</taxon>
        <taxon>Weeksellaceae</taxon>
        <taxon>Moheibacter</taxon>
    </lineage>
</organism>
<sequence>MTEINTKTNITDRIFAGLIDYTIIFGIGFFLIYSMGAPNNEGGYSLKGLPALIPVLFWLIFTVGIESFFGVTIGNSIMNLKPIPMNEEERKLTFGESLKRHLADPIDMFFFGLIGILTIKNSDKNQRVGDIWAKTIVIHVNSKKVK</sequence>
<dbReference type="EMBL" id="FWXS01000007">
    <property type="protein sequence ID" value="SMC75229.1"/>
    <property type="molecule type" value="Genomic_DNA"/>
</dbReference>
<evidence type="ECO:0000256" key="1">
    <source>
        <dbReference type="ARBA" id="ARBA00004141"/>
    </source>
</evidence>
<evidence type="ECO:0000256" key="5">
    <source>
        <dbReference type="SAM" id="Phobius"/>
    </source>
</evidence>
<keyword evidence="8" id="KW-1185">Reference proteome</keyword>
<dbReference type="Proteomes" id="UP000192393">
    <property type="component" value="Unassembled WGS sequence"/>
</dbReference>